<name>A0A380AAJ8_9GAMM</name>
<dbReference type="SUPFAM" id="SSF53067">
    <property type="entry name" value="Actin-like ATPase domain"/>
    <property type="match status" value="1"/>
</dbReference>
<dbReference type="RefSeq" id="WP_107883432.1">
    <property type="nucleotide sequence ID" value="NZ_BPFE01000016.1"/>
</dbReference>
<dbReference type="CDD" id="cd23763">
    <property type="entry name" value="ASKHA_ATPase_ROK"/>
    <property type="match status" value="1"/>
</dbReference>
<keyword evidence="4" id="KW-1185">Reference proteome</keyword>
<reference evidence="2 4" key="2">
    <citation type="submission" date="2018-04" db="EMBL/GenBank/DDBJ databases">
        <title>Genomic sequence of a freshwater isolate of Shewanella morhuae.</title>
        <authorList>
            <person name="Castillo D.E."/>
            <person name="Gram L."/>
        </authorList>
    </citation>
    <scope>NUCLEOTIDE SEQUENCE [LARGE SCALE GENOMIC DNA]</scope>
    <source>
        <strain evidence="2 4">CW7</strain>
    </source>
</reference>
<dbReference type="EMBL" id="PYSG01000002">
    <property type="protein sequence ID" value="PTA50924.1"/>
    <property type="molecule type" value="Genomic_DNA"/>
</dbReference>
<comment type="similarity">
    <text evidence="1">Belongs to the ROK (NagC/XylR) family.</text>
</comment>
<dbReference type="Gene3D" id="3.30.420.40">
    <property type="match status" value="2"/>
</dbReference>
<evidence type="ECO:0000313" key="5">
    <source>
        <dbReference type="Proteomes" id="UP000255061"/>
    </source>
</evidence>
<evidence type="ECO:0000313" key="3">
    <source>
        <dbReference type="EMBL" id="SUI76400.1"/>
    </source>
</evidence>
<reference evidence="3 5" key="3">
    <citation type="submission" date="2018-06" db="EMBL/GenBank/DDBJ databases">
        <authorList>
            <consortium name="Pathogen Informatics"/>
            <person name="Doyle S."/>
        </authorList>
    </citation>
    <scope>NUCLEOTIDE SEQUENCE [LARGE SCALE GENOMIC DNA]</scope>
    <source>
        <strain evidence="3 5">NCTC10736</strain>
    </source>
</reference>
<dbReference type="Proteomes" id="UP000240506">
    <property type="component" value="Unassembled WGS sequence"/>
</dbReference>
<evidence type="ECO:0000256" key="1">
    <source>
        <dbReference type="ARBA" id="ARBA00006479"/>
    </source>
</evidence>
<dbReference type="Proteomes" id="UP000255061">
    <property type="component" value="Unassembled WGS sequence"/>
</dbReference>
<dbReference type="InterPro" id="IPR000600">
    <property type="entry name" value="ROK"/>
</dbReference>
<dbReference type="PANTHER" id="PTHR18964">
    <property type="entry name" value="ROK (REPRESSOR, ORF, KINASE) FAMILY"/>
    <property type="match status" value="1"/>
</dbReference>
<dbReference type="EC" id="2.7.1.55" evidence="3"/>
<evidence type="ECO:0000313" key="4">
    <source>
        <dbReference type="Proteomes" id="UP000240506"/>
    </source>
</evidence>
<accession>A0A380AAJ8</accession>
<dbReference type="GO" id="GO:0003677">
    <property type="term" value="F:DNA binding"/>
    <property type="evidence" value="ECO:0007669"/>
    <property type="project" value="TreeGrafter"/>
</dbReference>
<dbReference type="GO" id="GO:0008787">
    <property type="term" value="F:D-allose kinase activity"/>
    <property type="evidence" value="ECO:0007669"/>
    <property type="project" value="UniProtKB-EC"/>
</dbReference>
<sequence length="261" mass="28414">MQVLTIDVGGTKALFKLQLAEHTEQYKIPTGEGFKIEELNNQIAALERDYDLQDYQLAIAVPGLVQNNRLVSCKSLPGLNGLSFDTVKTQGELKFICNDIEAGMQAICDTKYACELLVMCGTGIGMSIAFNGQVFTGATGVAGELGHCRVMTESGEFSLEQLASGDSIRSRHIATADELYRAGSYLGMGLAWAVNLLNPNRVWLAGRMINNAPYYKGCLDSLKQMALSTPLAGVQINRVEDMETLVCRGLSVMLARDYPRS</sequence>
<dbReference type="EMBL" id="UGYV01000001">
    <property type="protein sequence ID" value="SUI76400.1"/>
    <property type="molecule type" value="Genomic_DNA"/>
</dbReference>
<dbReference type="InterPro" id="IPR043129">
    <property type="entry name" value="ATPase_NBD"/>
</dbReference>
<proteinExistence type="inferred from homology"/>
<organism evidence="3 5">
    <name type="scientific">Shewanella morhuae</name>
    <dbReference type="NCBI Taxonomy" id="365591"/>
    <lineage>
        <taxon>Bacteria</taxon>
        <taxon>Pseudomonadati</taxon>
        <taxon>Pseudomonadota</taxon>
        <taxon>Gammaproteobacteria</taxon>
        <taxon>Alteromonadales</taxon>
        <taxon>Shewanellaceae</taxon>
        <taxon>Shewanella</taxon>
    </lineage>
</organism>
<dbReference type="GO" id="GO:0006351">
    <property type="term" value="P:DNA-templated transcription"/>
    <property type="evidence" value="ECO:0007669"/>
    <property type="project" value="TreeGrafter"/>
</dbReference>
<dbReference type="PANTHER" id="PTHR18964:SF149">
    <property type="entry name" value="BIFUNCTIONAL UDP-N-ACETYLGLUCOSAMINE 2-EPIMERASE_N-ACETYLMANNOSAMINE KINASE"/>
    <property type="match status" value="1"/>
</dbReference>
<reference evidence="2" key="1">
    <citation type="submission" date="2018-03" db="EMBL/GenBank/DDBJ databases">
        <authorList>
            <person name="Dailey F.E."/>
        </authorList>
    </citation>
    <scope>NUCLEOTIDE SEQUENCE</scope>
    <source>
        <strain evidence="2">CW7</strain>
    </source>
</reference>
<dbReference type="AlphaFoldDB" id="A0A380AAJ8"/>
<protein>
    <submittedName>
        <fullName evidence="3">D-allose kinase</fullName>
        <ecNumber evidence="3">2.7.1.55</ecNumber>
    </submittedName>
</protein>
<keyword evidence="3" id="KW-0808">Transferase</keyword>
<gene>
    <name evidence="3" type="primary">alsK</name>
    <name evidence="2" type="ORF">C9I43_10570</name>
    <name evidence="3" type="ORF">NCTC10736_01913</name>
</gene>
<evidence type="ECO:0000313" key="2">
    <source>
        <dbReference type="EMBL" id="PTA50924.1"/>
    </source>
</evidence>
<dbReference type="Pfam" id="PF00480">
    <property type="entry name" value="ROK"/>
    <property type="match status" value="1"/>
</dbReference>
<keyword evidence="3" id="KW-0418">Kinase</keyword>